<protein>
    <submittedName>
        <fullName evidence="2">Transposase</fullName>
    </submittedName>
</protein>
<dbReference type="EMBL" id="SUMC01000005">
    <property type="protein sequence ID" value="TKA12270.1"/>
    <property type="molecule type" value="Genomic_DNA"/>
</dbReference>
<organism evidence="2 3">
    <name type="scientific">Actinacidiphila oryziradicis</name>
    <dbReference type="NCBI Taxonomy" id="2571141"/>
    <lineage>
        <taxon>Bacteria</taxon>
        <taxon>Bacillati</taxon>
        <taxon>Actinomycetota</taxon>
        <taxon>Actinomycetes</taxon>
        <taxon>Kitasatosporales</taxon>
        <taxon>Streptomycetaceae</taxon>
        <taxon>Actinacidiphila</taxon>
    </lineage>
</organism>
<dbReference type="Pfam" id="PF01610">
    <property type="entry name" value="DDE_Tnp_ISL3"/>
    <property type="match status" value="1"/>
</dbReference>
<proteinExistence type="predicted"/>
<keyword evidence="3" id="KW-1185">Reference proteome</keyword>
<comment type="caution">
    <text evidence="2">The sequence shown here is derived from an EMBL/GenBank/DDBJ whole genome shotgun (WGS) entry which is preliminary data.</text>
</comment>
<evidence type="ECO:0000259" key="1">
    <source>
        <dbReference type="Pfam" id="PF01610"/>
    </source>
</evidence>
<gene>
    <name evidence="2" type="ORF">FCI23_07180</name>
</gene>
<evidence type="ECO:0000313" key="2">
    <source>
        <dbReference type="EMBL" id="TKA12270.1"/>
    </source>
</evidence>
<dbReference type="OrthoDB" id="3238779at2"/>
<name>A0A4U0SQ96_9ACTN</name>
<sequence length="121" mass="13545">MDVARPLRADPPRYLLPSRLPSSHAASVADWLSAQPDSWREQVRYVAIDLCSTFRAAVHRALPHAAVVVDCFHIAQLAQRHLADLRRRLTWRQHGRLWGSKTRIVVPLWSPSPSGTGSPGP</sequence>
<evidence type="ECO:0000313" key="3">
    <source>
        <dbReference type="Proteomes" id="UP000305778"/>
    </source>
</evidence>
<accession>A0A4U0SQ96</accession>
<dbReference type="InterPro" id="IPR002560">
    <property type="entry name" value="Transposase_DDE"/>
</dbReference>
<reference evidence="2 3" key="1">
    <citation type="submission" date="2019-04" db="EMBL/GenBank/DDBJ databases">
        <title>Streptomyces oryziradicis sp. nov., a novel actinomycete isolated from rhizosphere soil of rice (Oryza sativa L.).</title>
        <authorList>
            <person name="Li C."/>
        </authorList>
    </citation>
    <scope>NUCLEOTIDE SEQUENCE [LARGE SCALE GENOMIC DNA]</scope>
    <source>
        <strain evidence="2 3">NEAU-C40</strain>
    </source>
</reference>
<feature type="domain" description="Transposase IS204/IS1001/IS1096/IS1165 DDE" evidence="1">
    <location>
        <begin position="25"/>
        <end position="94"/>
    </location>
</feature>
<dbReference type="AlphaFoldDB" id="A0A4U0SQ96"/>
<dbReference type="Proteomes" id="UP000305778">
    <property type="component" value="Unassembled WGS sequence"/>
</dbReference>